<evidence type="ECO:0000256" key="1">
    <source>
        <dbReference type="ARBA" id="ARBA00004141"/>
    </source>
</evidence>
<feature type="transmembrane region" description="Helical" evidence="5">
    <location>
        <begin position="139"/>
        <end position="157"/>
    </location>
</feature>
<sequence length="197" mass="21315">MRGVAIVVGVELIERFHIVTYILGALLLVLAWRMYKGAADHIDPDHSPLVRLVRRFYPIGDYHGSRFSTVVGDKRVLTPLVLALVSVVAADIAFALDSIPAAFAITEDPLVIWAANGFALLGLRALFSLVEDLIARFRYLNQTVAVVLGVVAAKLLIQDLYKAPAPVSLALVIGLFAAGISMSILADRRDQSRLGPS</sequence>
<keyword evidence="2 5" id="KW-0812">Transmembrane</keyword>
<dbReference type="PANTHER" id="PTHR30238:SF0">
    <property type="entry name" value="THYLAKOID MEMBRANE PROTEIN TERC, CHLOROPLASTIC"/>
    <property type="match status" value="1"/>
</dbReference>
<dbReference type="Pfam" id="PF03741">
    <property type="entry name" value="TerC"/>
    <property type="match status" value="1"/>
</dbReference>
<evidence type="ECO:0000256" key="3">
    <source>
        <dbReference type="ARBA" id="ARBA00022989"/>
    </source>
</evidence>
<dbReference type="InterPro" id="IPR005496">
    <property type="entry name" value="Integral_membrane_TerC"/>
</dbReference>
<proteinExistence type="predicted"/>
<protein>
    <submittedName>
        <fullName evidence="6">Unannotated protein</fullName>
    </submittedName>
</protein>
<dbReference type="PANTHER" id="PTHR30238">
    <property type="entry name" value="MEMBRANE BOUND PREDICTED REDOX MODULATOR"/>
    <property type="match status" value="1"/>
</dbReference>
<evidence type="ECO:0000256" key="4">
    <source>
        <dbReference type="ARBA" id="ARBA00023136"/>
    </source>
</evidence>
<evidence type="ECO:0000256" key="2">
    <source>
        <dbReference type="ARBA" id="ARBA00022692"/>
    </source>
</evidence>
<organism evidence="6">
    <name type="scientific">freshwater metagenome</name>
    <dbReference type="NCBI Taxonomy" id="449393"/>
    <lineage>
        <taxon>unclassified sequences</taxon>
        <taxon>metagenomes</taxon>
        <taxon>ecological metagenomes</taxon>
    </lineage>
</organism>
<keyword evidence="3 5" id="KW-1133">Transmembrane helix</keyword>
<feature type="transmembrane region" description="Helical" evidence="5">
    <location>
        <begin position="12"/>
        <end position="32"/>
    </location>
</feature>
<dbReference type="AlphaFoldDB" id="A0A6J5ZT94"/>
<gene>
    <name evidence="6" type="ORF">UFOPK3547_01187</name>
</gene>
<feature type="transmembrane region" description="Helical" evidence="5">
    <location>
        <begin position="110"/>
        <end position="127"/>
    </location>
</feature>
<accession>A0A6J5ZT94</accession>
<name>A0A6J5ZT94_9ZZZZ</name>
<dbReference type="GO" id="GO:0016020">
    <property type="term" value="C:membrane"/>
    <property type="evidence" value="ECO:0007669"/>
    <property type="project" value="UniProtKB-SubCell"/>
</dbReference>
<evidence type="ECO:0000313" key="6">
    <source>
        <dbReference type="EMBL" id="CAB4345924.1"/>
    </source>
</evidence>
<keyword evidence="4 5" id="KW-0472">Membrane</keyword>
<feature type="transmembrane region" description="Helical" evidence="5">
    <location>
        <begin position="76"/>
        <end position="104"/>
    </location>
</feature>
<evidence type="ECO:0000256" key="5">
    <source>
        <dbReference type="SAM" id="Phobius"/>
    </source>
</evidence>
<dbReference type="EMBL" id="CAESAN010000103">
    <property type="protein sequence ID" value="CAB4345924.1"/>
    <property type="molecule type" value="Genomic_DNA"/>
</dbReference>
<feature type="transmembrane region" description="Helical" evidence="5">
    <location>
        <begin position="163"/>
        <end position="186"/>
    </location>
</feature>
<reference evidence="6" key="1">
    <citation type="submission" date="2020-05" db="EMBL/GenBank/DDBJ databases">
        <authorList>
            <person name="Chiriac C."/>
            <person name="Salcher M."/>
            <person name="Ghai R."/>
            <person name="Kavagutti S V."/>
        </authorList>
    </citation>
    <scope>NUCLEOTIDE SEQUENCE</scope>
</reference>
<comment type="subcellular location">
    <subcellularLocation>
        <location evidence="1">Membrane</location>
        <topology evidence="1">Multi-pass membrane protein</topology>
    </subcellularLocation>
</comment>